<dbReference type="InterPro" id="IPR000847">
    <property type="entry name" value="LysR_HTH_N"/>
</dbReference>
<dbReference type="GO" id="GO:0043565">
    <property type="term" value="F:sequence-specific DNA binding"/>
    <property type="evidence" value="ECO:0007669"/>
    <property type="project" value="TreeGrafter"/>
</dbReference>
<dbReference type="Gene3D" id="3.40.190.290">
    <property type="match status" value="1"/>
</dbReference>
<comment type="caution">
    <text evidence="6">The sequence shown here is derived from an EMBL/GenBank/DDBJ whole genome shotgun (WGS) entry which is preliminary data.</text>
</comment>
<evidence type="ECO:0000256" key="4">
    <source>
        <dbReference type="ARBA" id="ARBA00023163"/>
    </source>
</evidence>
<dbReference type="AlphaFoldDB" id="A0A2W5T6P0"/>
<keyword evidence="4" id="KW-0804">Transcription</keyword>
<dbReference type="Proteomes" id="UP000249061">
    <property type="component" value="Unassembled WGS sequence"/>
</dbReference>
<evidence type="ECO:0000313" key="6">
    <source>
        <dbReference type="EMBL" id="PZR08653.1"/>
    </source>
</evidence>
<gene>
    <name evidence="6" type="ORF">DI536_24435</name>
</gene>
<feature type="domain" description="HTH lysR-type" evidence="5">
    <location>
        <begin position="1"/>
        <end position="59"/>
    </location>
</feature>
<dbReference type="CDD" id="cd08422">
    <property type="entry name" value="PBP2_CrgA_like"/>
    <property type="match status" value="1"/>
</dbReference>
<dbReference type="PROSITE" id="PS50931">
    <property type="entry name" value="HTH_LYSR"/>
    <property type="match status" value="1"/>
</dbReference>
<accession>A0A2W5T6P0</accession>
<keyword evidence="2" id="KW-0805">Transcription regulation</keyword>
<dbReference type="InterPro" id="IPR036388">
    <property type="entry name" value="WH-like_DNA-bd_sf"/>
</dbReference>
<dbReference type="FunFam" id="1.10.10.10:FF:000001">
    <property type="entry name" value="LysR family transcriptional regulator"/>
    <property type="match status" value="1"/>
</dbReference>
<dbReference type="SUPFAM" id="SSF46785">
    <property type="entry name" value="Winged helix' DNA-binding domain"/>
    <property type="match status" value="1"/>
</dbReference>
<proteinExistence type="inferred from homology"/>
<evidence type="ECO:0000259" key="5">
    <source>
        <dbReference type="PROSITE" id="PS50931"/>
    </source>
</evidence>
<evidence type="ECO:0000256" key="3">
    <source>
        <dbReference type="ARBA" id="ARBA00023125"/>
    </source>
</evidence>
<dbReference type="Pfam" id="PF03466">
    <property type="entry name" value="LysR_substrate"/>
    <property type="match status" value="1"/>
</dbReference>
<evidence type="ECO:0000313" key="7">
    <source>
        <dbReference type="Proteomes" id="UP000249061"/>
    </source>
</evidence>
<dbReference type="GO" id="GO:0003700">
    <property type="term" value="F:DNA-binding transcription factor activity"/>
    <property type="evidence" value="ECO:0007669"/>
    <property type="project" value="InterPro"/>
</dbReference>
<dbReference type="InterPro" id="IPR005119">
    <property type="entry name" value="LysR_subst-bd"/>
</dbReference>
<comment type="similarity">
    <text evidence="1">Belongs to the LysR transcriptional regulatory family.</text>
</comment>
<dbReference type="Gene3D" id="1.10.10.10">
    <property type="entry name" value="Winged helix-like DNA-binding domain superfamily/Winged helix DNA-binding domain"/>
    <property type="match status" value="1"/>
</dbReference>
<dbReference type="PANTHER" id="PTHR30537:SF72">
    <property type="entry name" value="LYSR FAMILY TRANSCRIPTIONAL REGULATOR"/>
    <property type="match status" value="1"/>
</dbReference>
<organism evidence="6 7">
    <name type="scientific">Archangium gephyra</name>
    <dbReference type="NCBI Taxonomy" id="48"/>
    <lineage>
        <taxon>Bacteria</taxon>
        <taxon>Pseudomonadati</taxon>
        <taxon>Myxococcota</taxon>
        <taxon>Myxococcia</taxon>
        <taxon>Myxococcales</taxon>
        <taxon>Cystobacterineae</taxon>
        <taxon>Archangiaceae</taxon>
        <taxon>Archangium</taxon>
    </lineage>
</organism>
<evidence type="ECO:0000256" key="2">
    <source>
        <dbReference type="ARBA" id="ARBA00023015"/>
    </source>
</evidence>
<dbReference type="PRINTS" id="PR00039">
    <property type="entry name" value="HTHLYSR"/>
</dbReference>
<protein>
    <submittedName>
        <fullName evidence="6">LysR family transcriptional regulator</fullName>
    </submittedName>
</protein>
<evidence type="ECO:0000256" key="1">
    <source>
        <dbReference type="ARBA" id="ARBA00009437"/>
    </source>
</evidence>
<dbReference type="PANTHER" id="PTHR30537">
    <property type="entry name" value="HTH-TYPE TRANSCRIPTIONAL REGULATOR"/>
    <property type="match status" value="1"/>
</dbReference>
<dbReference type="EMBL" id="QFQP01000024">
    <property type="protein sequence ID" value="PZR08653.1"/>
    <property type="molecule type" value="Genomic_DNA"/>
</dbReference>
<keyword evidence="3" id="KW-0238">DNA-binding</keyword>
<dbReference type="SUPFAM" id="SSF53850">
    <property type="entry name" value="Periplasmic binding protein-like II"/>
    <property type="match status" value="1"/>
</dbReference>
<dbReference type="GO" id="GO:0006351">
    <property type="term" value="P:DNA-templated transcription"/>
    <property type="evidence" value="ECO:0007669"/>
    <property type="project" value="TreeGrafter"/>
</dbReference>
<name>A0A2W5T6P0_9BACT</name>
<sequence>METLSSVEAFVRSAEAGSFSAAARKLSITPAAVSKSVAKLEDSLGARLFQRSTRRLTLTEAGEHLFADAAKGLNTLQDALARVSGERLEPTGTLKVSLAPSFGRVYVQPVLPAYLRECPKVSVDWHFENRQVDLVGENFDVGIGAGIDLGAGIVAKELARIHIVAVASKAYVKTHGTLKHPSELKDHQGVCFRSARTGKLRLWPLRNAAGKEHVDDLQQRVVFNEIEAMSAAVQAGLGIALLPTSQVLAELESGRLVRVLPDWWADGGPLLIYFSSQRQLPVKTRKFIDAVTAHFKDQKLAQRFRADR</sequence>
<reference evidence="6 7" key="1">
    <citation type="submission" date="2017-08" db="EMBL/GenBank/DDBJ databases">
        <title>Infants hospitalized years apart are colonized by the same room-sourced microbial strains.</title>
        <authorList>
            <person name="Brooks B."/>
            <person name="Olm M.R."/>
            <person name="Firek B.A."/>
            <person name="Baker R."/>
            <person name="Thomas B.C."/>
            <person name="Morowitz M.J."/>
            <person name="Banfield J.F."/>
        </authorList>
    </citation>
    <scope>NUCLEOTIDE SEQUENCE [LARGE SCALE GENOMIC DNA]</scope>
    <source>
        <strain evidence="6">S2_003_000_R2_14</strain>
    </source>
</reference>
<dbReference type="InterPro" id="IPR036390">
    <property type="entry name" value="WH_DNA-bd_sf"/>
</dbReference>
<dbReference type="Pfam" id="PF00126">
    <property type="entry name" value="HTH_1"/>
    <property type="match status" value="1"/>
</dbReference>
<dbReference type="InterPro" id="IPR058163">
    <property type="entry name" value="LysR-type_TF_proteobact-type"/>
</dbReference>